<reference evidence="2 3" key="1">
    <citation type="journal article" date="2012" name="Genome Biol.">
        <title>Genome and low-iron response of an oceanic diatom adapted to chronic iron limitation.</title>
        <authorList>
            <person name="Lommer M."/>
            <person name="Specht M."/>
            <person name="Roy A.S."/>
            <person name="Kraemer L."/>
            <person name="Andreson R."/>
            <person name="Gutowska M.A."/>
            <person name="Wolf J."/>
            <person name="Bergner S.V."/>
            <person name="Schilhabel M.B."/>
            <person name="Klostermeier U.C."/>
            <person name="Beiko R.G."/>
            <person name="Rosenstiel P."/>
            <person name="Hippler M."/>
            <person name="Laroche J."/>
        </authorList>
    </citation>
    <scope>NUCLEOTIDE SEQUENCE [LARGE SCALE GENOMIC DNA]</scope>
    <source>
        <strain evidence="2 3">CCMP1005</strain>
    </source>
</reference>
<feature type="non-terminal residue" evidence="2">
    <location>
        <position position="1"/>
    </location>
</feature>
<dbReference type="AlphaFoldDB" id="K0RP15"/>
<accession>K0RP15</accession>
<proteinExistence type="predicted"/>
<dbReference type="Proteomes" id="UP000266841">
    <property type="component" value="Unassembled WGS sequence"/>
</dbReference>
<gene>
    <name evidence="2" type="ORF">THAOC_24742</name>
</gene>
<evidence type="ECO:0000256" key="1">
    <source>
        <dbReference type="SAM" id="MobiDB-lite"/>
    </source>
</evidence>
<protein>
    <submittedName>
        <fullName evidence="2">Uncharacterized protein</fullName>
    </submittedName>
</protein>
<feature type="compositionally biased region" description="Basic and acidic residues" evidence="1">
    <location>
        <begin position="459"/>
        <end position="469"/>
    </location>
</feature>
<comment type="caution">
    <text evidence="2">The sequence shown here is derived from an EMBL/GenBank/DDBJ whole genome shotgun (WGS) entry which is preliminary data.</text>
</comment>
<organism evidence="2 3">
    <name type="scientific">Thalassiosira oceanica</name>
    <name type="common">Marine diatom</name>
    <dbReference type="NCBI Taxonomy" id="159749"/>
    <lineage>
        <taxon>Eukaryota</taxon>
        <taxon>Sar</taxon>
        <taxon>Stramenopiles</taxon>
        <taxon>Ochrophyta</taxon>
        <taxon>Bacillariophyta</taxon>
        <taxon>Coscinodiscophyceae</taxon>
        <taxon>Thalassiosirophycidae</taxon>
        <taxon>Thalassiosirales</taxon>
        <taxon>Thalassiosiraceae</taxon>
        <taxon>Thalassiosira</taxon>
    </lineage>
</organism>
<name>K0RP15_THAOC</name>
<feature type="compositionally biased region" description="Basic and acidic residues" evidence="1">
    <location>
        <begin position="18"/>
        <end position="44"/>
    </location>
</feature>
<evidence type="ECO:0000313" key="2">
    <source>
        <dbReference type="EMBL" id="EJK55523.1"/>
    </source>
</evidence>
<dbReference type="EMBL" id="AGNL01033843">
    <property type="protein sequence ID" value="EJK55523.1"/>
    <property type="molecule type" value="Genomic_DNA"/>
</dbReference>
<evidence type="ECO:0000313" key="3">
    <source>
        <dbReference type="Proteomes" id="UP000266841"/>
    </source>
</evidence>
<feature type="region of interest" description="Disordered" evidence="1">
    <location>
        <begin position="459"/>
        <end position="496"/>
    </location>
</feature>
<keyword evidence="3" id="KW-1185">Reference proteome</keyword>
<sequence length="496" mass="54068">EDEALEPEASVRKCPLSAKRDPRGGPRSCAEKKTTDDAQHDKDHKHGKKAGKCLQTGGPETMHQHLQTLKNKLVTLGGFSGTAAGPGPTDSFLLQHGAILLDPGQAAAMTFDEVIEMVEAHNKSNRVFGTGIKVAMSMTVQSLVHHYRMLRAHGDPMVLAALRADLPNLNRACLNDARDHLRHMKELQSQSPGDAPEMTVSPTKFRVFLVDFTDYLSKIVGAYGIPMTYLTVPAVIDPANADHVKWAQVPLVGATYNRDNHAPCGRIRGKGRRKATMAQDHLHRMRGWEQLPDAFRAQEGTGARDAEGEIGNIIQDRFKIDHVWEHIDLGGNVKLTSLIAAEMAQYPDQCEKFMDAVNIIRIVASGIENLAGTSALGKRQVNAVSPEKDGEGSTIVGGVDCSEYVKPSGRIHVPGDVWVKKSQEFQDAVKDFNKALGGGRQRENNRQRSQQSRIIKKLRAENAKLKGEEPPDDDAAAGDDEKGGTTGASIASRRGK</sequence>
<feature type="region of interest" description="Disordered" evidence="1">
    <location>
        <begin position="1"/>
        <end position="59"/>
    </location>
</feature>